<dbReference type="GO" id="GO:0051301">
    <property type="term" value="P:cell division"/>
    <property type="evidence" value="ECO:0007669"/>
    <property type="project" value="UniProtKB-KW"/>
</dbReference>
<evidence type="ECO:0000256" key="1">
    <source>
        <dbReference type="SAM" id="Coils"/>
    </source>
</evidence>
<organism evidence="2 3">
    <name type="scientific">Oceanomicrobium pacificus</name>
    <dbReference type="NCBI Taxonomy" id="2692916"/>
    <lineage>
        <taxon>Bacteria</taxon>
        <taxon>Pseudomonadati</taxon>
        <taxon>Pseudomonadota</taxon>
        <taxon>Alphaproteobacteria</taxon>
        <taxon>Rhodobacterales</taxon>
        <taxon>Paracoccaceae</taxon>
        <taxon>Oceanomicrobium</taxon>
    </lineage>
</organism>
<dbReference type="Pfam" id="PF05164">
    <property type="entry name" value="ZapA"/>
    <property type="match status" value="1"/>
</dbReference>
<reference evidence="2 3" key="1">
    <citation type="submission" date="2019-12" db="EMBL/GenBank/DDBJ databases">
        <title>Strain KN286 was isolated from seawater, which was collected from Caroline Seamount in the tropical western Pacific.</title>
        <authorList>
            <person name="Wang Q."/>
        </authorList>
    </citation>
    <scope>NUCLEOTIDE SEQUENCE [LARGE SCALE GENOMIC DNA]</scope>
    <source>
        <strain evidence="2 3">KN286</strain>
    </source>
</reference>
<keyword evidence="2" id="KW-0132">Cell division</keyword>
<accession>A0A6B0TU83</accession>
<dbReference type="SUPFAM" id="SSF102829">
    <property type="entry name" value="Cell division protein ZapA-like"/>
    <property type="match status" value="1"/>
</dbReference>
<name>A0A6B0TU83_9RHOB</name>
<keyword evidence="2" id="KW-0131">Cell cycle</keyword>
<keyword evidence="3" id="KW-1185">Reference proteome</keyword>
<feature type="coiled-coil region" evidence="1">
    <location>
        <begin position="70"/>
        <end position="97"/>
    </location>
</feature>
<gene>
    <name evidence="2" type="primary">zapA</name>
    <name evidence="2" type="ORF">GSH16_12875</name>
</gene>
<evidence type="ECO:0000313" key="3">
    <source>
        <dbReference type="Proteomes" id="UP000436016"/>
    </source>
</evidence>
<evidence type="ECO:0000313" key="2">
    <source>
        <dbReference type="EMBL" id="MXU66339.1"/>
    </source>
</evidence>
<proteinExistence type="predicted"/>
<dbReference type="Proteomes" id="UP000436016">
    <property type="component" value="Unassembled WGS sequence"/>
</dbReference>
<dbReference type="EMBL" id="WUWG01000005">
    <property type="protein sequence ID" value="MXU66339.1"/>
    <property type="molecule type" value="Genomic_DNA"/>
</dbReference>
<dbReference type="RefSeq" id="WP_160855710.1">
    <property type="nucleotide sequence ID" value="NZ_WUWG01000005.1"/>
</dbReference>
<comment type="caution">
    <text evidence="2">The sequence shown here is derived from an EMBL/GenBank/DDBJ whole genome shotgun (WGS) entry which is preliminary data.</text>
</comment>
<keyword evidence="1" id="KW-0175">Coiled coil</keyword>
<dbReference type="InterPro" id="IPR042233">
    <property type="entry name" value="Cell_div_ZapA_N"/>
</dbReference>
<dbReference type="Gene3D" id="3.30.160.880">
    <property type="entry name" value="Cell division protein ZapA protomer, N-terminal domain"/>
    <property type="match status" value="1"/>
</dbReference>
<dbReference type="InterPro" id="IPR036192">
    <property type="entry name" value="Cell_div_ZapA-like_sf"/>
</dbReference>
<protein>
    <submittedName>
        <fullName evidence="2">Cell division protein ZapA</fullName>
    </submittedName>
</protein>
<sequence>MPELSLEIGGRSFSVVCEEGQETQLQAAAQLLDQEAQHVMGGLGRLPETRMLLMAGLMMADRAIGVAWKLESAEDRIGALEQRLKDAEAKLAVLQAKASEGPDDSRAEALLENLTGELEEFVDTMEQKGWVA</sequence>
<dbReference type="AlphaFoldDB" id="A0A6B0TU83"/>
<dbReference type="InterPro" id="IPR007838">
    <property type="entry name" value="Cell_div_ZapA-like"/>
</dbReference>